<organism evidence="11">
    <name type="scientific">hydrothermal vent metagenome</name>
    <dbReference type="NCBI Taxonomy" id="652676"/>
    <lineage>
        <taxon>unclassified sequences</taxon>
        <taxon>metagenomes</taxon>
        <taxon>ecological metagenomes</taxon>
    </lineage>
</organism>
<comment type="similarity">
    <text evidence="2">Belongs to the MGMT family.</text>
</comment>
<evidence type="ECO:0000256" key="6">
    <source>
        <dbReference type="ARBA" id="ARBA00022679"/>
    </source>
</evidence>
<dbReference type="PANTHER" id="PTHR10815:SF13">
    <property type="entry name" value="METHYLATED-DNA--PROTEIN-CYSTEINE METHYLTRANSFERASE"/>
    <property type="match status" value="1"/>
</dbReference>
<evidence type="ECO:0000259" key="10">
    <source>
        <dbReference type="Pfam" id="PF01035"/>
    </source>
</evidence>
<evidence type="ECO:0000256" key="1">
    <source>
        <dbReference type="ARBA" id="ARBA00001286"/>
    </source>
</evidence>
<evidence type="ECO:0000256" key="8">
    <source>
        <dbReference type="ARBA" id="ARBA00023204"/>
    </source>
</evidence>
<dbReference type="GO" id="GO:0032259">
    <property type="term" value="P:methylation"/>
    <property type="evidence" value="ECO:0007669"/>
    <property type="project" value="UniProtKB-KW"/>
</dbReference>
<dbReference type="InterPro" id="IPR036388">
    <property type="entry name" value="WH-like_DNA-bd_sf"/>
</dbReference>
<dbReference type="GO" id="GO:0003908">
    <property type="term" value="F:methylated-DNA-[protein]-cysteine S-methyltransferase activity"/>
    <property type="evidence" value="ECO:0007669"/>
    <property type="project" value="UniProtKB-EC"/>
</dbReference>
<evidence type="ECO:0000256" key="5">
    <source>
        <dbReference type="ARBA" id="ARBA00022603"/>
    </source>
</evidence>
<dbReference type="InterPro" id="IPR023546">
    <property type="entry name" value="MGMT"/>
</dbReference>
<proteinExistence type="inferred from homology"/>
<dbReference type="InterPro" id="IPR036631">
    <property type="entry name" value="MGMT_N_sf"/>
</dbReference>
<keyword evidence="6 11" id="KW-0808">Transferase</keyword>
<dbReference type="FunFam" id="1.10.10.10:FF:000214">
    <property type="entry name" value="Methylated-DNA--protein-cysteine methyltransferase"/>
    <property type="match status" value="1"/>
</dbReference>
<dbReference type="PANTHER" id="PTHR10815">
    <property type="entry name" value="METHYLATED-DNA--PROTEIN-CYSTEINE METHYLTRANSFERASE"/>
    <property type="match status" value="1"/>
</dbReference>
<evidence type="ECO:0000256" key="4">
    <source>
        <dbReference type="ARBA" id="ARBA00022490"/>
    </source>
</evidence>
<dbReference type="Gene3D" id="1.10.10.10">
    <property type="entry name" value="Winged helix-like DNA-binding domain superfamily/Winged helix DNA-binding domain"/>
    <property type="match status" value="1"/>
</dbReference>
<dbReference type="HAMAP" id="MF_00772">
    <property type="entry name" value="OGT"/>
    <property type="match status" value="1"/>
</dbReference>
<dbReference type="SUPFAM" id="SSF53155">
    <property type="entry name" value="Methylated DNA-protein cysteine methyltransferase domain"/>
    <property type="match status" value="1"/>
</dbReference>
<accession>A0A3B1DSL6</accession>
<dbReference type="InterPro" id="IPR036217">
    <property type="entry name" value="MethylDNA_cys_MeTrfase_DNAb"/>
</dbReference>
<dbReference type="EMBL" id="UOGH01000210">
    <property type="protein sequence ID" value="VAX31627.1"/>
    <property type="molecule type" value="Genomic_DNA"/>
</dbReference>
<keyword evidence="4" id="KW-0963">Cytoplasm</keyword>
<dbReference type="PROSITE" id="PS00374">
    <property type="entry name" value="MGMT"/>
    <property type="match status" value="1"/>
</dbReference>
<dbReference type="NCBIfam" id="TIGR00589">
    <property type="entry name" value="ogt"/>
    <property type="match status" value="1"/>
</dbReference>
<dbReference type="InterPro" id="IPR014048">
    <property type="entry name" value="MethylDNA_cys_MeTrfase_DNA-bd"/>
</dbReference>
<dbReference type="SUPFAM" id="SSF46767">
    <property type="entry name" value="Methylated DNA-protein cysteine methyltransferase, C-terminal domain"/>
    <property type="match status" value="1"/>
</dbReference>
<evidence type="ECO:0000256" key="7">
    <source>
        <dbReference type="ARBA" id="ARBA00022763"/>
    </source>
</evidence>
<sequence length="181" mass="20235">MNKRNPYSSDLLCDVVCTPLGHLHLTYILKGNRAESVYLTGVSFNIPGKSAALACHGTSPAITARKSPLPEYIRDQMMKYFEGKLRKFDIPFILSGTDFEKRVWLTLNEVSYGQTRTYKWLAERLGSPRSVRAVGQALGKNPLPIILPCHRIIQSDGKLGGYSSGVGIKRRLLDLEYYSSP</sequence>
<gene>
    <name evidence="11" type="ORF">MNBD_NITROSPIRAE02-1525</name>
</gene>
<dbReference type="InterPro" id="IPR001497">
    <property type="entry name" value="MethylDNA_cys_MeTrfase_AS"/>
</dbReference>
<evidence type="ECO:0000256" key="9">
    <source>
        <dbReference type="ARBA" id="ARBA00049348"/>
    </source>
</evidence>
<protein>
    <recommendedName>
        <fullName evidence="3">methylated-DNA--[protein]-cysteine S-methyltransferase</fullName>
        <ecNumber evidence="3">2.1.1.63</ecNumber>
    </recommendedName>
</protein>
<dbReference type="EC" id="2.1.1.63" evidence="3"/>
<dbReference type="AlphaFoldDB" id="A0A3B1DSL6"/>
<name>A0A3B1DSL6_9ZZZZ</name>
<comment type="catalytic activity">
    <reaction evidence="9">
        <text>a 6-O-methyl-2'-deoxyguanosine in DNA + L-cysteinyl-[protein] = S-methyl-L-cysteinyl-[protein] + a 2'-deoxyguanosine in DNA</text>
        <dbReference type="Rhea" id="RHEA:24000"/>
        <dbReference type="Rhea" id="RHEA-COMP:10131"/>
        <dbReference type="Rhea" id="RHEA-COMP:10132"/>
        <dbReference type="Rhea" id="RHEA-COMP:11367"/>
        <dbReference type="Rhea" id="RHEA-COMP:11368"/>
        <dbReference type="ChEBI" id="CHEBI:29950"/>
        <dbReference type="ChEBI" id="CHEBI:82612"/>
        <dbReference type="ChEBI" id="CHEBI:85445"/>
        <dbReference type="ChEBI" id="CHEBI:85448"/>
        <dbReference type="EC" id="2.1.1.63"/>
    </reaction>
</comment>
<dbReference type="CDD" id="cd06445">
    <property type="entry name" value="ATase"/>
    <property type="match status" value="1"/>
</dbReference>
<feature type="domain" description="Methylated-DNA-[protein]-cysteine S-methyltransferase DNA binding" evidence="10">
    <location>
        <begin position="98"/>
        <end position="176"/>
    </location>
</feature>
<evidence type="ECO:0000256" key="2">
    <source>
        <dbReference type="ARBA" id="ARBA00008711"/>
    </source>
</evidence>
<keyword evidence="8" id="KW-0234">DNA repair</keyword>
<reference evidence="11" key="1">
    <citation type="submission" date="2018-06" db="EMBL/GenBank/DDBJ databases">
        <authorList>
            <person name="Zhirakovskaya E."/>
        </authorList>
    </citation>
    <scope>NUCLEOTIDE SEQUENCE</scope>
</reference>
<keyword evidence="7" id="KW-0227">DNA damage</keyword>
<dbReference type="Pfam" id="PF01035">
    <property type="entry name" value="DNA_binding_1"/>
    <property type="match status" value="1"/>
</dbReference>
<evidence type="ECO:0000256" key="3">
    <source>
        <dbReference type="ARBA" id="ARBA00011918"/>
    </source>
</evidence>
<keyword evidence="5 11" id="KW-0489">Methyltransferase</keyword>
<dbReference type="GO" id="GO:0006281">
    <property type="term" value="P:DNA repair"/>
    <property type="evidence" value="ECO:0007669"/>
    <property type="project" value="UniProtKB-KW"/>
</dbReference>
<comment type="catalytic activity">
    <reaction evidence="1">
        <text>a 4-O-methyl-thymidine in DNA + L-cysteinyl-[protein] = a thymidine in DNA + S-methyl-L-cysteinyl-[protein]</text>
        <dbReference type="Rhea" id="RHEA:53428"/>
        <dbReference type="Rhea" id="RHEA-COMP:10131"/>
        <dbReference type="Rhea" id="RHEA-COMP:10132"/>
        <dbReference type="Rhea" id="RHEA-COMP:13555"/>
        <dbReference type="Rhea" id="RHEA-COMP:13556"/>
        <dbReference type="ChEBI" id="CHEBI:29950"/>
        <dbReference type="ChEBI" id="CHEBI:82612"/>
        <dbReference type="ChEBI" id="CHEBI:137386"/>
        <dbReference type="ChEBI" id="CHEBI:137387"/>
        <dbReference type="EC" id="2.1.1.63"/>
    </reaction>
</comment>
<evidence type="ECO:0000313" key="11">
    <source>
        <dbReference type="EMBL" id="VAX31627.1"/>
    </source>
</evidence>